<gene>
    <name evidence="1" type="ORF">LCGC14_2570910</name>
</gene>
<evidence type="ECO:0000313" key="1">
    <source>
        <dbReference type="EMBL" id="KKL08931.1"/>
    </source>
</evidence>
<name>A0A0F9CTE2_9ZZZZ</name>
<proteinExistence type="predicted"/>
<protein>
    <submittedName>
        <fullName evidence="1">Uncharacterized protein</fullName>
    </submittedName>
</protein>
<sequence>MNDEFLNHVACIRLLIGTIVADVNLVA</sequence>
<accession>A0A0F9CTE2</accession>
<dbReference type="EMBL" id="LAZR01042687">
    <property type="protein sequence ID" value="KKL08931.1"/>
    <property type="molecule type" value="Genomic_DNA"/>
</dbReference>
<reference evidence="1" key="1">
    <citation type="journal article" date="2015" name="Nature">
        <title>Complex archaea that bridge the gap between prokaryotes and eukaryotes.</title>
        <authorList>
            <person name="Spang A."/>
            <person name="Saw J.H."/>
            <person name="Jorgensen S.L."/>
            <person name="Zaremba-Niedzwiedzka K."/>
            <person name="Martijn J."/>
            <person name="Lind A.E."/>
            <person name="van Eijk R."/>
            <person name="Schleper C."/>
            <person name="Guy L."/>
            <person name="Ettema T.J."/>
        </authorList>
    </citation>
    <scope>NUCLEOTIDE SEQUENCE</scope>
</reference>
<comment type="caution">
    <text evidence="1">The sequence shown here is derived from an EMBL/GenBank/DDBJ whole genome shotgun (WGS) entry which is preliminary data.</text>
</comment>
<organism evidence="1">
    <name type="scientific">marine sediment metagenome</name>
    <dbReference type="NCBI Taxonomy" id="412755"/>
    <lineage>
        <taxon>unclassified sequences</taxon>
        <taxon>metagenomes</taxon>
        <taxon>ecological metagenomes</taxon>
    </lineage>
</organism>
<dbReference type="AlphaFoldDB" id="A0A0F9CTE2"/>
<feature type="non-terminal residue" evidence="1">
    <location>
        <position position="27"/>
    </location>
</feature>